<dbReference type="GeneID" id="64602146"/>
<dbReference type="AlphaFoldDB" id="A0A9P7IWX8"/>
<feature type="compositionally biased region" description="Polar residues" evidence="1">
    <location>
        <begin position="118"/>
        <end position="133"/>
    </location>
</feature>
<evidence type="ECO:0000256" key="1">
    <source>
        <dbReference type="SAM" id="MobiDB-lite"/>
    </source>
</evidence>
<accession>A0A9P7IWX8</accession>
<sequence length="572" mass="63219">MKGMDDVVPTIDFSPSGSKEPSYSLKRDDIDVLLQVLGDLESWAQSSSDPVAMGSIQEARSAVDKLITKMDNLEAGFDHIAEHSLLSASRLSSSCRRLTEANKHAFQELAEQLHEMQESQANQENDLQTTELTSHSERERADILEYELHQAKVQIESKVAARRILERCNLELAQDFKKERQNRVLALVDATEQTCAVEVMRQESSQVHSRAEEVKALEARNASKISQLVEEQGTTLQNLEATRSRGENLETQIQTARSEEQTPHLLLVHLHAYIDPRLPSVSLGAELSPEFSLDVSMSDGPNTVVTPELELPALSLAILSSSILTSILALPISHYLEIPLDPISLTEALPFFVCMEGRWRGQMKPAGKVVMEAIENSGNAILHEMLMKNSLPPEVKEENPLARLKLLLIAPFLTMHILNFATTLTPAAISRYQTQTLIDSARTAYSVSHRVDITSPAIASVLTNLAAIDATLQVEVEVEANVSASTDLLVKIAPPLYIRITPPGPVRPRVLFRSTEAIENFMTGWTTLIGDPILSKWIVLVLAVSVALKGIAEGAMRGIRITDEYTHEIQRT</sequence>
<dbReference type="Proteomes" id="UP000719766">
    <property type="component" value="Unassembled WGS sequence"/>
</dbReference>
<dbReference type="RefSeq" id="XP_041162108.1">
    <property type="nucleotide sequence ID" value="XM_041308382.1"/>
</dbReference>
<gene>
    <name evidence="2" type="ORF">HD556DRAFT_1467212</name>
</gene>
<dbReference type="EMBL" id="JABBWE010000018">
    <property type="protein sequence ID" value="KAG1796751.1"/>
    <property type="molecule type" value="Genomic_DNA"/>
</dbReference>
<proteinExistence type="predicted"/>
<protein>
    <submittedName>
        <fullName evidence="2">Uncharacterized protein</fullName>
    </submittedName>
</protein>
<evidence type="ECO:0000313" key="2">
    <source>
        <dbReference type="EMBL" id="KAG1796751.1"/>
    </source>
</evidence>
<dbReference type="OrthoDB" id="3065739at2759"/>
<evidence type="ECO:0000313" key="3">
    <source>
        <dbReference type="Proteomes" id="UP000719766"/>
    </source>
</evidence>
<keyword evidence="3" id="KW-1185">Reference proteome</keyword>
<organism evidence="2 3">
    <name type="scientific">Suillus plorans</name>
    <dbReference type="NCBI Taxonomy" id="116603"/>
    <lineage>
        <taxon>Eukaryota</taxon>
        <taxon>Fungi</taxon>
        <taxon>Dikarya</taxon>
        <taxon>Basidiomycota</taxon>
        <taxon>Agaricomycotina</taxon>
        <taxon>Agaricomycetes</taxon>
        <taxon>Agaricomycetidae</taxon>
        <taxon>Boletales</taxon>
        <taxon>Suillineae</taxon>
        <taxon>Suillaceae</taxon>
        <taxon>Suillus</taxon>
    </lineage>
</organism>
<comment type="caution">
    <text evidence="2">The sequence shown here is derived from an EMBL/GenBank/DDBJ whole genome shotgun (WGS) entry which is preliminary data.</text>
</comment>
<name>A0A9P7IWX8_9AGAM</name>
<reference evidence="2" key="1">
    <citation type="journal article" date="2020" name="New Phytol.">
        <title>Comparative genomics reveals dynamic genome evolution in host specialist ectomycorrhizal fungi.</title>
        <authorList>
            <person name="Lofgren L.A."/>
            <person name="Nguyen N.H."/>
            <person name="Vilgalys R."/>
            <person name="Ruytinx J."/>
            <person name="Liao H.L."/>
            <person name="Branco S."/>
            <person name="Kuo A."/>
            <person name="LaButti K."/>
            <person name="Lipzen A."/>
            <person name="Andreopoulos W."/>
            <person name="Pangilinan J."/>
            <person name="Riley R."/>
            <person name="Hundley H."/>
            <person name="Na H."/>
            <person name="Barry K."/>
            <person name="Grigoriev I.V."/>
            <person name="Stajich J.E."/>
            <person name="Kennedy P.G."/>
        </authorList>
    </citation>
    <scope>NUCLEOTIDE SEQUENCE</scope>
    <source>
        <strain evidence="2">S12</strain>
    </source>
</reference>
<feature type="region of interest" description="Disordered" evidence="1">
    <location>
        <begin position="115"/>
        <end position="138"/>
    </location>
</feature>
<feature type="region of interest" description="Disordered" evidence="1">
    <location>
        <begin position="1"/>
        <end position="23"/>
    </location>
</feature>